<dbReference type="Gene3D" id="3.40.50.300">
    <property type="entry name" value="P-loop containing nucleotide triphosphate hydrolases"/>
    <property type="match status" value="2"/>
</dbReference>
<evidence type="ECO:0000256" key="1">
    <source>
        <dbReference type="SAM" id="Coils"/>
    </source>
</evidence>
<dbReference type="InterPro" id="IPR027417">
    <property type="entry name" value="P-loop_NTPase"/>
</dbReference>
<dbReference type="AlphaFoldDB" id="A0A1G1YIB8"/>
<reference evidence="3 4" key="1">
    <citation type="journal article" date="2016" name="Nat. Commun.">
        <title>Thousands of microbial genomes shed light on interconnected biogeochemical processes in an aquifer system.</title>
        <authorList>
            <person name="Anantharaman K."/>
            <person name="Brown C.T."/>
            <person name="Hug L.A."/>
            <person name="Sharon I."/>
            <person name="Castelle C.J."/>
            <person name="Probst A.J."/>
            <person name="Thomas B.C."/>
            <person name="Singh A."/>
            <person name="Wilkins M.J."/>
            <person name="Karaoz U."/>
            <person name="Brodie E.L."/>
            <person name="Williams K.H."/>
            <person name="Hubbard S.S."/>
            <person name="Banfield J.F."/>
        </authorList>
    </citation>
    <scope>NUCLEOTIDE SEQUENCE [LARGE SCALE GENOMIC DNA]</scope>
</reference>
<dbReference type="PANTHER" id="PTHR32114:SF2">
    <property type="entry name" value="ABC TRANSPORTER ABCH.3"/>
    <property type="match status" value="1"/>
</dbReference>
<comment type="caution">
    <text evidence="3">The sequence shown here is derived from an EMBL/GenBank/DDBJ whole genome shotgun (WGS) entry which is preliminary data.</text>
</comment>
<dbReference type="InterPro" id="IPR026866">
    <property type="entry name" value="CR006_AAA"/>
</dbReference>
<accession>A0A1G1YIB8</accession>
<name>A0A1G1YIB8_9BACT</name>
<feature type="coiled-coil region" evidence="1">
    <location>
        <begin position="175"/>
        <end position="209"/>
    </location>
</feature>
<sequence length="780" mass="90532">MKLKSIKKIKGYKSFQDFTWQPFLNNETFHDDVNILYGENGSGKSSIANLLKNVSENKDFGRYKPIEACLTFDDGDKKYPVNSNWDNKIAKDSILFFDREFVDKNVHLGHKRDTTQNGQEQESGKMIIEFDSDAINLRGVRDTAKKAKEEQDQKVKDFNLANKDTLAFDLSDDEKTFYRNYKNKSEEEIKKAKQELGKEKKEKEKTLETDQGLQKKVASIQSDIKELAKVEVELSLSSYEDYQAIFDFDLKEQAKVEAEQTLIDKIKAHKSFFDTGLEIRKTHKNQCPFCQSENEEAGVKKIIDLYNQIYDTTYKTQVQKFEKDKQALLDELSQITQTLSEFDLNTIFLELKRLDQNYKLPNIYSVDDEKTHKKSAVKEIKELSGKISKLVKPSKENVQELYTKVQAEFRAIENFFKAIGVFVDQKNKLLTKFKTDNTDEKLQSRITVNTGKIGTIDKELSFINDKKITGQKKKEVKEKEQKVLQELFAKLETKYKTALKEYEDHCSTKAFSNLLLKIQDYFKSFNFSFKLELKTDPTGNKIEFPFAFKVLDFEGNERDFKEGLSEGEIQVLSLCFFFAFLDIQKGKDQKILVFDDPITSLDNSNLSCLVDLIAGEQKNFSQTFVFTHHRTFFKFLRKRFKEHCNEYNLIRNKKEFGGSFICKSKADKFLDKLKSFEADLAKIPPASLDVELKVVEYGQYLRYEVERYIKNTLLHWDAEQNFTLAIDGVKTNKLIADDDLNKIKGIYSFCNWTTSHVDVGDDHGLGQLKEKITEFTGIVK</sequence>
<organism evidence="3 4">
    <name type="scientific">Candidatus Buchananbacteria bacterium RIFCSPLOWO2_01_FULL_39_33</name>
    <dbReference type="NCBI Taxonomy" id="1797543"/>
    <lineage>
        <taxon>Bacteria</taxon>
        <taxon>Candidatus Buchananiibacteriota</taxon>
    </lineage>
</organism>
<protein>
    <recommendedName>
        <fullName evidence="2">Protein CR006 P-loop domain-containing protein</fullName>
    </recommendedName>
</protein>
<keyword evidence="1" id="KW-0175">Coiled coil</keyword>
<dbReference type="PANTHER" id="PTHR32114">
    <property type="entry name" value="ABC TRANSPORTER ABCH.3"/>
    <property type="match status" value="1"/>
</dbReference>
<proteinExistence type="predicted"/>
<dbReference type="EMBL" id="MHIM01000026">
    <property type="protein sequence ID" value="OGY52088.1"/>
    <property type="molecule type" value="Genomic_DNA"/>
</dbReference>
<evidence type="ECO:0000259" key="2">
    <source>
        <dbReference type="Pfam" id="PF13166"/>
    </source>
</evidence>
<feature type="domain" description="Protein CR006 P-loop" evidence="2">
    <location>
        <begin position="31"/>
        <end position="664"/>
    </location>
</feature>
<dbReference type="SUPFAM" id="SSF52540">
    <property type="entry name" value="P-loop containing nucleoside triphosphate hydrolases"/>
    <property type="match status" value="1"/>
</dbReference>
<evidence type="ECO:0000313" key="3">
    <source>
        <dbReference type="EMBL" id="OGY52088.1"/>
    </source>
</evidence>
<evidence type="ECO:0000313" key="4">
    <source>
        <dbReference type="Proteomes" id="UP000177376"/>
    </source>
</evidence>
<gene>
    <name evidence="3" type="ORF">A3A02_00775</name>
</gene>
<dbReference type="Pfam" id="PF13166">
    <property type="entry name" value="AAA_13"/>
    <property type="match status" value="1"/>
</dbReference>
<dbReference type="Proteomes" id="UP000177376">
    <property type="component" value="Unassembled WGS sequence"/>
</dbReference>